<dbReference type="AlphaFoldDB" id="A0A8J7H3M1"/>
<comment type="caution">
    <text evidence="2">The sequence shown here is derived from an EMBL/GenBank/DDBJ whole genome shotgun (WGS) entry which is preliminary data.</text>
</comment>
<sequence>MSRNIQTIPASKLKGAILIYKTATAIYVFKELSLRSISYNGQNLYAVQSEKEAAVVNLTNTYRLPVGAGIAAKIITANETTDIMCYLKDISMSGMAIISDFSLEQDTKIQISFRCDDSIQTVVGNIKQIYEFRSGKRFFYGCEFNEPNEVIGKYIMSKLEKKDNNVAAAAER</sequence>
<dbReference type="Gene3D" id="2.40.10.220">
    <property type="entry name" value="predicted glycosyltransferase like domains"/>
    <property type="match status" value="1"/>
</dbReference>
<protein>
    <submittedName>
        <fullName evidence="2">PilZ domain-containing protein</fullName>
    </submittedName>
</protein>
<dbReference type="InterPro" id="IPR009875">
    <property type="entry name" value="PilZ_domain"/>
</dbReference>
<dbReference type="GO" id="GO:0035438">
    <property type="term" value="F:cyclic-di-GMP binding"/>
    <property type="evidence" value="ECO:0007669"/>
    <property type="project" value="InterPro"/>
</dbReference>
<evidence type="ECO:0000259" key="1">
    <source>
        <dbReference type="Pfam" id="PF07238"/>
    </source>
</evidence>
<dbReference type="RefSeq" id="WP_197661986.1">
    <property type="nucleotide sequence ID" value="NZ_JAEAGR010000013.1"/>
</dbReference>
<dbReference type="Proteomes" id="UP000623269">
    <property type="component" value="Unassembled WGS sequence"/>
</dbReference>
<accession>A0A8J7H3M1</accession>
<organism evidence="2 3">
    <name type="scientific">Mobilitalea sibirica</name>
    <dbReference type="NCBI Taxonomy" id="1462919"/>
    <lineage>
        <taxon>Bacteria</taxon>
        <taxon>Bacillati</taxon>
        <taxon>Bacillota</taxon>
        <taxon>Clostridia</taxon>
        <taxon>Lachnospirales</taxon>
        <taxon>Lachnospiraceae</taxon>
        <taxon>Mobilitalea</taxon>
    </lineage>
</organism>
<name>A0A8J7H3M1_9FIRM</name>
<reference evidence="2" key="1">
    <citation type="submission" date="2020-12" db="EMBL/GenBank/DDBJ databases">
        <title>M. sibirica DSM 26468T genome.</title>
        <authorList>
            <person name="Thieme N."/>
            <person name="Rettenmaier R."/>
            <person name="Zverlov V."/>
            <person name="Liebl W."/>
        </authorList>
    </citation>
    <scope>NUCLEOTIDE SEQUENCE</scope>
    <source>
        <strain evidence="2">DSM 26468</strain>
    </source>
</reference>
<keyword evidence="3" id="KW-1185">Reference proteome</keyword>
<feature type="domain" description="PilZ" evidence="1">
    <location>
        <begin position="72"/>
        <end position="149"/>
    </location>
</feature>
<dbReference type="EMBL" id="JAEAGR010000013">
    <property type="protein sequence ID" value="MBH1941747.1"/>
    <property type="molecule type" value="Genomic_DNA"/>
</dbReference>
<proteinExistence type="predicted"/>
<dbReference type="Pfam" id="PF07238">
    <property type="entry name" value="PilZ"/>
    <property type="match status" value="1"/>
</dbReference>
<dbReference type="SUPFAM" id="SSF141371">
    <property type="entry name" value="PilZ domain-like"/>
    <property type="match status" value="1"/>
</dbReference>
<evidence type="ECO:0000313" key="3">
    <source>
        <dbReference type="Proteomes" id="UP000623269"/>
    </source>
</evidence>
<gene>
    <name evidence="2" type="ORF">I5677_12665</name>
</gene>
<evidence type="ECO:0000313" key="2">
    <source>
        <dbReference type="EMBL" id="MBH1941747.1"/>
    </source>
</evidence>